<gene>
    <name evidence="2" type="ORF">SAMN05444171_7784</name>
</gene>
<evidence type="ECO:0008006" key="4">
    <source>
        <dbReference type="Google" id="ProtNLM"/>
    </source>
</evidence>
<dbReference type="Proteomes" id="UP000183208">
    <property type="component" value="Unassembled WGS sequence"/>
</dbReference>
<name>A0A1H5JEC9_9BRAD</name>
<dbReference type="AlphaFoldDB" id="A0A1H5JEC9"/>
<keyword evidence="1" id="KW-1133">Transmembrane helix</keyword>
<keyword evidence="1" id="KW-0812">Transmembrane</keyword>
<protein>
    <recommendedName>
        <fullName evidence="4">DUF1772 domain-containing protein</fullName>
    </recommendedName>
</protein>
<proteinExistence type="predicted"/>
<evidence type="ECO:0000313" key="2">
    <source>
        <dbReference type="EMBL" id="SEE50876.1"/>
    </source>
</evidence>
<organism evidence="2 3">
    <name type="scientific">Bradyrhizobium lablabi</name>
    <dbReference type="NCBI Taxonomy" id="722472"/>
    <lineage>
        <taxon>Bacteria</taxon>
        <taxon>Pseudomonadati</taxon>
        <taxon>Pseudomonadota</taxon>
        <taxon>Alphaproteobacteria</taxon>
        <taxon>Hyphomicrobiales</taxon>
        <taxon>Nitrobacteraceae</taxon>
        <taxon>Bradyrhizobium</taxon>
    </lineage>
</organism>
<accession>A0A1H5JEC9</accession>
<keyword evidence="1" id="KW-0472">Membrane</keyword>
<evidence type="ECO:0000256" key="1">
    <source>
        <dbReference type="SAM" id="Phobius"/>
    </source>
</evidence>
<dbReference type="EMBL" id="FNTI01000001">
    <property type="protein sequence ID" value="SEE50876.1"/>
    <property type="molecule type" value="Genomic_DNA"/>
</dbReference>
<reference evidence="2 3" key="1">
    <citation type="submission" date="2016-10" db="EMBL/GenBank/DDBJ databases">
        <authorList>
            <person name="de Groot N.N."/>
        </authorList>
    </citation>
    <scope>NUCLEOTIDE SEQUENCE [LARGE SCALE GENOMIC DNA]</scope>
    <source>
        <strain evidence="2 3">GAS522</strain>
    </source>
</reference>
<evidence type="ECO:0000313" key="3">
    <source>
        <dbReference type="Proteomes" id="UP000183208"/>
    </source>
</evidence>
<dbReference type="RefSeq" id="WP_074830452.1">
    <property type="nucleotide sequence ID" value="NZ_FNTI01000001.1"/>
</dbReference>
<feature type="transmembrane region" description="Helical" evidence="1">
    <location>
        <begin position="54"/>
        <end position="74"/>
    </location>
</feature>
<sequence length="75" mass="8188">MEYWLDIAAALFAFGAAAFWFASAYGDLPPMVSYFDAAPATDPLYMAIKRSARMNRWAAGLSGLSALCMAMRIIV</sequence>